<feature type="compositionally biased region" description="Low complexity" evidence="4">
    <location>
        <begin position="814"/>
        <end position="824"/>
    </location>
</feature>
<dbReference type="InterPro" id="IPR035892">
    <property type="entry name" value="C2_domain_sf"/>
</dbReference>
<keyword evidence="2" id="KW-0904">Protein phosphatase</keyword>
<dbReference type="Gene3D" id="1.20.58.2220">
    <property type="entry name" value="Formin, FH2 domain"/>
    <property type="match status" value="1"/>
</dbReference>
<feature type="compositionally biased region" description="Pro residues" evidence="4">
    <location>
        <begin position="767"/>
        <end position="813"/>
    </location>
</feature>
<feature type="compositionally biased region" description="Pro residues" evidence="4">
    <location>
        <begin position="825"/>
        <end position="848"/>
    </location>
</feature>
<comment type="caution">
    <text evidence="7">The sequence shown here is derived from an EMBL/GenBank/DDBJ whole genome shotgun (WGS) entry which is preliminary data.</text>
</comment>
<feature type="compositionally biased region" description="Pro residues" evidence="4">
    <location>
        <begin position="910"/>
        <end position="920"/>
    </location>
</feature>
<dbReference type="PANTHER" id="PTHR45733:SF10">
    <property type="entry name" value="FORMIN-LIKE PROTEIN 15A-RELATED"/>
    <property type="match status" value="1"/>
</dbReference>
<dbReference type="EMBL" id="JBEAFC010000014">
    <property type="protein sequence ID" value="KAL1531725.1"/>
    <property type="molecule type" value="Genomic_DNA"/>
</dbReference>
<feature type="compositionally biased region" description="Pro residues" evidence="4">
    <location>
        <begin position="983"/>
        <end position="1035"/>
    </location>
</feature>
<dbReference type="SMART" id="SM01326">
    <property type="entry name" value="PTEN_C2"/>
    <property type="match status" value="1"/>
</dbReference>
<feature type="compositionally biased region" description="Polar residues" evidence="4">
    <location>
        <begin position="1054"/>
        <end position="1066"/>
    </location>
</feature>
<protein>
    <recommendedName>
        <fullName evidence="3">Formin-like protein</fullName>
    </recommendedName>
</protein>
<dbReference type="GO" id="GO:0004721">
    <property type="term" value="F:phosphoprotein phosphatase activity"/>
    <property type="evidence" value="ECO:0007669"/>
    <property type="project" value="UniProtKB-KW"/>
</dbReference>
<dbReference type="Gene3D" id="2.60.40.1110">
    <property type="match status" value="1"/>
</dbReference>
<evidence type="ECO:0000256" key="1">
    <source>
        <dbReference type="ARBA" id="ARBA00006468"/>
    </source>
</evidence>
<dbReference type="SMART" id="SM00498">
    <property type="entry name" value="FH2"/>
    <property type="match status" value="1"/>
</dbReference>
<feature type="compositionally biased region" description="Basic and acidic residues" evidence="4">
    <location>
        <begin position="1710"/>
        <end position="1721"/>
    </location>
</feature>
<feature type="region of interest" description="Disordered" evidence="4">
    <location>
        <begin position="1710"/>
        <end position="1729"/>
    </location>
</feature>
<feature type="compositionally biased region" description="Pro residues" evidence="4">
    <location>
        <begin position="720"/>
        <end position="738"/>
    </location>
</feature>
<accession>A0ABD1FJN2</accession>
<evidence type="ECO:0000256" key="3">
    <source>
        <dbReference type="RuleBase" id="RU361260"/>
    </source>
</evidence>
<dbReference type="PROSITE" id="PS51444">
    <property type="entry name" value="FH2"/>
    <property type="match status" value="1"/>
</dbReference>
<feature type="compositionally biased region" description="Pro residues" evidence="4">
    <location>
        <begin position="927"/>
        <end position="976"/>
    </location>
</feature>
<feature type="compositionally biased region" description="Pro residues" evidence="4">
    <location>
        <begin position="685"/>
        <end position="712"/>
    </location>
</feature>
<feature type="compositionally biased region" description="Low complexity" evidence="4">
    <location>
        <begin position="757"/>
        <end position="766"/>
    </location>
</feature>
<reference evidence="7 8" key="1">
    <citation type="submission" date="2024-06" db="EMBL/GenBank/DDBJ databases">
        <title>A chromosome level genome sequence of Diviner's sage (Salvia divinorum).</title>
        <authorList>
            <person name="Ford S.A."/>
            <person name="Ro D.-K."/>
            <person name="Ness R.W."/>
            <person name="Phillips M.A."/>
        </authorList>
    </citation>
    <scope>NUCLEOTIDE SEQUENCE [LARGE SCALE GENOMIC DNA]</scope>
    <source>
        <strain evidence="7">SAF-2024a</strain>
        <tissue evidence="7">Leaf</tissue>
    </source>
</reference>
<comment type="similarity">
    <text evidence="1">Belongs to the formin-like family. Class-II subfamily.</text>
</comment>
<feature type="compositionally biased region" description="Pro residues" evidence="4">
    <location>
        <begin position="856"/>
        <end position="902"/>
    </location>
</feature>
<dbReference type="InterPro" id="IPR029021">
    <property type="entry name" value="Prot-tyrosine_phosphatase-like"/>
</dbReference>
<feature type="domain" description="FH2" evidence="6">
    <location>
        <begin position="1327"/>
        <end position="1724"/>
    </location>
</feature>
<feature type="domain" description="C2 tensin-type" evidence="5">
    <location>
        <begin position="200"/>
        <end position="340"/>
    </location>
</feature>
<feature type="region of interest" description="Disordered" evidence="4">
    <location>
        <begin position="442"/>
        <end position="548"/>
    </location>
</feature>
<feature type="compositionally biased region" description="Pro residues" evidence="4">
    <location>
        <begin position="649"/>
        <end position="660"/>
    </location>
</feature>
<sequence>MALFRRFFYRKPPDQLLEITERVYVFDCCFSTHVLDEGEYRTYMNGIVTQLHNHFPEGTFMVFNFKDGDGRSLFSDLLAQYGMTVMDYPQQYERYPLLPMEMIKHFLRSSENWLTVEGQRNILLMLCERGGWPVLAFMLASLLLYRKQYTGEQKTLEMIYKQAPKDLLSLSTPLNPQPSQLRYLQYISRRNSMSDWATSDAPLALDCMILQALPRYDQGQGCRPIVRVYGRESSSRLSSISTKLLFSSSKVTKDIPYYQKGECDPVPIDIHCRVQGDVVLECIHLEDDLMSEKIIFRIMFHTEFIQANVLMLTHNEVDVLWDVNDHISKEFKAEVRFSDAASLLPIITTEAVSEDDEDSETEVATPEEFFEAEEIFSSSVYAKDDTVASDNYPIEVSALVDEDIVDETQVDKTLVDEGRHNIPLEDEPGQQVFQECTIDETSTVRGSTVDPNSNSLQNGEVQPESYVFSEVATDEESIYKDDGTNNKFEEEGNKQSEKEGSKQKLGSDNNEHKGLSIAHMKQPVYRSRSDLDAVVTSKKSNEQDSPDAVAARWIPSNKGSYTNSMHIHYPRSRHNSAPALLALGKDSVYGMKRKPQSAPASYTTSSWFPDSSAVEAAAAPTSSSKAQVIEPGELSLVELRTKHTSPSPISHPPSRAPPPSESSSEKHALLPASIPREEELSLSLPPSPPPPPPPIALQLPPPPRKLLPPAQPTPTLTVIPVPPSQPMSPPTLVLPPLPLFQTTTTSLPVHPPPPTSQPTTLLTPVHLPLPPPPPPPLPPSQPTTSPPPPPSPPSPYTFVPPPPPPSPATPVPQPLSQFTTTPTHVPLPPTPTPSQPTTPPPVPPPPSQPTTTPTDVLPPQPATITTPPPPPPSQSMPIPIPPPPPLPPSQPTPTPTTPPQSPSHPTSIPTAPPLPPPPSHPMTTTTPTPPPPSQPAPMPPPHPLPPYQLAPAPTPPPQSPSQPTSIPTPPLPPPSQPTTTTTPIPPPPSQPIPMPPPPSLPTPHPTHMPPPHPPPQSPSQPTSIPTPLPLPPPFPSTHTTTYSLSLPVPPAQASPPSLQDLTPPSLSVDSSLAINLQGNQNRPPVLIPPISSSVENTSTVIPLPPPPPPTPPWCTMVLVLSNSSTSGPFPCTFHPAYPSLPPTQGVYYLPHSLPQMTSTPGFSQPLALFGPPPQPFPSPGTGVTLTQPSPPPSVSGTLPPPTFWPPPPPQPPLPPPFGGAPPRPPPPFGGAPPLPPPHPPPGGAPPLPPALLGGAPPPPPLLEGGPPPPPPPGGAPRPPPPPRGASGPPPPPCPPGGGGPPPPPPGPRRGPPPPPGVGRGISALRGQARLAVKKSKLKPLHWSKVGRALKGSLWEELQKQGTPQVAPEFDASELETLFCATAPGKDKGKYGAEKAAAKPTKIQLIDLKRAYNVEIMLTKVKMSLPDLMTAVLSLDDTVLDADQVENLIKFCPKKEEMELLETYTGDPEMLGKCEQFFLELMKAPRVETKLKLFLFKIQFNSQLSDFKESLVVINSACEEVRNSNKLREILQKILVLGNTLNEGTARGAAVGYKLDSLLKLTDTRSTTSRMTLMHYLCKALSDKNPDLLDFYKDLPSLEASTKIQLKSLADEMASISKGLEKVKEELDASEHDGPISEVFHRTLKAFVGSAESEVTNVMNTYAVAGKNAEEVVMYFGEDPNRIPLDQVTETLSNFVKLFQTACEENIKQAEADRKKAQKEAEAADNTSKV</sequence>
<dbReference type="InterPro" id="IPR015425">
    <property type="entry name" value="FH2_Formin"/>
</dbReference>
<dbReference type="InterPro" id="IPR014020">
    <property type="entry name" value="Tensin_C2-dom"/>
</dbReference>
<dbReference type="PANTHER" id="PTHR45733">
    <property type="entry name" value="FORMIN-J"/>
    <property type="match status" value="1"/>
</dbReference>
<feature type="compositionally biased region" description="Low complexity" evidence="4">
    <location>
        <begin position="739"/>
        <end position="748"/>
    </location>
</feature>
<dbReference type="SUPFAM" id="SSF49562">
    <property type="entry name" value="C2 domain (Calcium/lipid-binding domain, CaLB)"/>
    <property type="match status" value="1"/>
</dbReference>
<dbReference type="InterPro" id="IPR051144">
    <property type="entry name" value="Formin_homology_domain"/>
</dbReference>
<dbReference type="Proteomes" id="UP001567538">
    <property type="component" value="Unassembled WGS sequence"/>
</dbReference>
<dbReference type="PROSITE" id="PS51182">
    <property type="entry name" value="C2_TENSIN"/>
    <property type="match status" value="1"/>
</dbReference>
<evidence type="ECO:0000313" key="7">
    <source>
        <dbReference type="EMBL" id="KAL1531725.1"/>
    </source>
</evidence>
<feature type="compositionally biased region" description="Polar residues" evidence="4">
    <location>
        <begin position="442"/>
        <end position="460"/>
    </location>
</feature>
<gene>
    <name evidence="7" type="ORF">AAHA92_31832</name>
</gene>
<organism evidence="7 8">
    <name type="scientific">Salvia divinorum</name>
    <name type="common">Maria pastora</name>
    <name type="synonym">Diviner's sage</name>
    <dbReference type="NCBI Taxonomy" id="28513"/>
    <lineage>
        <taxon>Eukaryota</taxon>
        <taxon>Viridiplantae</taxon>
        <taxon>Streptophyta</taxon>
        <taxon>Embryophyta</taxon>
        <taxon>Tracheophyta</taxon>
        <taxon>Spermatophyta</taxon>
        <taxon>Magnoliopsida</taxon>
        <taxon>eudicotyledons</taxon>
        <taxon>Gunneridae</taxon>
        <taxon>Pentapetalae</taxon>
        <taxon>asterids</taxon>
        <taxon>lamiids</taxon>
        <taxon>Lamiales</taxon>
        <taxon>Lamiaceae</taxon>
        <taxon>Nepetoideae</taxon>
        <taxon>Mentheae</taxon>
        <taxon>Salviinae</taxon>
        <taxon>Salvia</taxon>
        <taxon>Salvia subgen. Calosphace</taxon>
    </lineage>
</organism>
<evidence type="ECO:0000259" key="5">
    <source>
        <dbReference type="PROSITE" id="PS51182"/>
    </source>
</evidence>
<feature type="compositionally biased region" description="Pro residues" evidence="4">
    <location>
        <begin position="1188"/>
        <end position="1316"/>
    </location>
</feature>
<evidence type="ECO:0000256" key="2">
    <source>
        <dbReference type="ARBA" id="ARBA00022912"/>
    </source>
</evidence>
<evidence type="ECO:0000313" key="8">
    <source>
        <dbReference type="Proteomes" id="UP001567538"/>
    </source>
</evidence>
<dbReference type="Pfam" id="PF02181">
    <property type="entry name" value="FH2"/>
    <property type="match status" value="1"/>
</dbReference>
<proteinExistence type="inferred from homology"/>
<feature type="region of interest" description="Disordered" evidence="4">
    <location>
        <begin position="1159"/>
        <end position="1321"/>
    </location>
</feature>
<dbReference type="Pfam" id="PF10409">
    <property type="entry name" value="PTEN_C2"/>
    <property type="match status" value="1"/>
</dbReference>
<keyword evidence="2" id="KW-0378">Hydrolase</keyword>
<feature type="compositionally biased region" description="Basic and acidic residues" evidence="4">
    <location>
        <begin position="477"/>
        <end position="502"/>
    </location>
</feature>
<feature type="region of interest" description="Disordered" evidence="4">
    <location>
        <begin position="612"/>
        <end position="1066"/>
    </location>
</feature>
<evidence type="ECO:0000256" key="4">
    <source>
        <dbReference type="SAM" id="MobiDB-lite"/>
    </source>
</evidence>
<name>A0ABD1FJN2_SALDI</name>
<dbReference type="Gene3D" id="3.90.190.10">
    <property type="entry name" value="Protein tyrosine phosphatase superfamily"/>
    <property type="match status" value="1"/>
</dbReference>
<evidence type="ECO:0000259" key="6">
    <source>
        <dbReference type="PROSITE" id="PS51444"/>
    </source>
</evidence>
<dbReference type="SUPFAM" id="SSF101447">
    <property type="entry name" value="Formin homology 2 domain (FH2 domain)"/>
    <property type="match status" value="1"/>
</dbReference>
<keyword evidence="8" id="KW-1185">Reference proteome</keyword>
<dbReference type="InterPro" id="IPR042201">
    <property type="entry name" value="FH2_Formin_sf"/>
</dbReference>